<dbReference type="Pfam" id="PF13602">
    <property type="entry name" value="ADH_zinc_N_2"/>
    <property type="match status" value="1"/>
</dbReference>
<feature type="region of interest" description="Disordered" evidence="1">
    <location>
        <begin position="1"/>
        <end position="25"/>
    </location>
</feature>
<reference evidence="3" key="1">
    <citation type="journal article" date="2019" name="Int. J. Syst. Evol. Microbiol.">
        <title>The Global Catalogue of Microorganisms (GCM) 10K type strain sequencing project: providing services to taxonomists for standard genome sequencing and annotation.</title>
        <authorList>
            <consortium name="The Broad Institute Genomics Platform"/>
            <consortium name="The Broad Institute Genome Sequencing Center for Infectious Disease"/>
            <person name="Wu L."/>
            <person name="Ma J."/>
        </authorList>
    </citation>
    <scope>NUCLEOTIDE SEQUENCE [LARGE SCALE GENOMIC DNA]</scope>
    <source>
        <strain evidence="3">CGMCC 4.7275</strain>
    </source>
</reference>
<dbReference type="Proteomes" id="UP000660265">
    <property type="component" value="Unassembled WGS sequence"/>
</dbReference>
<evidence type="ECO:0000256" key="1">
    <source>
        <dbReference type="SAM" id="MobiDB-lite"/>
    </source>
</evidence>
<evidence type="ECO:0000313" key="3">
    <source>
        <dbReference type="Proteomes" id="UP000660265"/>
    </source>
</evidence>
<protein>
    <submittedName>
        <fullName evidence="2">Uncharacterized protein</fullName>
    </submittedName>
</protein>
<accession>A0ABQ2EQS0</accession>
<dbReference type="Gene3D" id="3.90.180.10">
    <property type="entry name" value="Medium-chain alcohol dehydrogenases, catalytic domain"/>
    <property type="match status" value="1"/>
</dbReference>
<keyword evidence="3" id="KW-1185">Reference proteome</keyword>
<gene>
    <name evidence="2" type="ORF">GCM10011583_60400</name>
</gene>
<comment type="caution">
    <text evidence="2">The sequence shown here is derived from an EMBL/GenBank/DDBJ whole genome shotgun (WGS) entry which is preliminary data.</text>
</comment>
<dbReference type="RefSeq" id="WP_189110753.1">
    <property type="nucleotide sequence ID" value="NZ_BMMV01000025.1"/>
</dbReference>
<organism evidence="2 3">
    <name type="scientific">Streptomyces camponoticapitis</name>
    <dbReference type="NCBI Taxonomy" id="1616125"/>
    <lineage>
        <taxon>Bacteria</taxon>
        <taxon>Bacillati</taxon>
        <taxon>Actinomycetota</taxon>
        <taxon>Actinomycetes</taxon>
        <taxon>Kitasatosporales</taxon>
        <taxon>Streptomycetaceae</taxon>
        <taxon>Streptomyces</taxon>
    </lineage>
</organism>
<feature type="compositionally biased region" description="Polar residues" evidence="1">
    <location>
        <begin position="14"/>
        <end position="25"/>
    </location>
</feature>
<evidence type="ECO:0000313" key="2">
    <source>
        <dbReference type="EMBL" id="GGK20419.1"/>
    </source>
</evidence>
<dbReference type="Gene3D" id="3.40.50.720">
    <property type="entry name" value="NAD(P)-binding Rossmann-like Domain"/>
    <property type="match status" value="1"/>
</dbReference>
<name>A0ABQ2EQS0_9ACTN</name>
<sequence length="89" mass="9942">MHKGGAILALRRTAPSQPGRTPTPVSTQVLAFVPDYRDEGHRRLDRLRGQVEAGELTPRVTRVLSTERTAEVHRLMEADGVRGRLVVEF</sequence>
<proteinExistence type="predicted"/>
<dbReference type="EMBL" id="BMMV01000025">
    <property type="protein sequence ID" value="GGK20419.1"/>
    <property type="molecule type" value="Genomic_DNA"/>
</dbReference>